<gene>
    <name evidence="1" type="ORF">Pen02_20960</name>
</gene>
<reference evidence="1 2" key="1">
    <citation type="submission" date="2021-01" db="EMBL/GenBank/DDBJ databases">
        <title>Whole genome shotgun sequence of Plantactinospora endophytica NBRC 110450.</title>
        <authorList>
            <person name="Komaki H."/>
            <person name="Tamura T."/>
        </authorList>
    </citation>
    <scope>NUCLEOTIDE SEQUENCE [LARGE SCALE GENOMIC DNA]</scope>
    <source>
        <strain evidence="1 2">NBRC 110450</strain>
    </source>
</reference>
<dbReference type="RefSeq" id="WP_203865736.1">
    <property type="nucleotide sequence ID" value="NZ_BONW01000008.1"/>
</dbReference>
<organism evidence="1 2">
    <name type="scientific">Plantactinospora endophytica</name>
    <dbReference type="NCBI Taxonomy" id="673535"/>
    <lineage>
        <taxon>Bacteria</taxon>
        <taxon>Bacillati</taxon>
        <taxon>Actinomycetota</taxon>
        <taxon>Actinomycetes</taxon>
        <taxon>Micromonosporales</taxon>
        <taxon>Micromonosporaceae</taxon>
        <taxon>Plantactinospora</taxon>
    </lineage>
</organism>
<keyword evidence="2" id="KW-1185">Reference proteome</keyword>
<evidence type="ECO:0008006" key="3">
    <source>
        <dbReference type="Google" id="ProtNLM"/>
    </source>
</evidence>
<comment type="caution">
    <text evidence="1">The sequence shown here is derived from an EMBL/GenBank/DDBJ whole genome shotgun (WGS) entry which is preliminary data.</text>
</comment>
<name>A0ABQ4DXH8_9ACTN</name>
<accession>A0ABQ4DXH8</accession>
<dbReference type="EMBL" id="BONW01000008">
    <property type="protein sequence ID" value="GIG87160.1"/>
    <property type="molecule type" value="Genomic_DNA"/>
</dbReference>
<proteinExistence type="predicted"/>
<dbReference type="SUPFAM" id="SSF140453">
    <property type="entry name" value="EsxAB dimer-like"/>
    <property type="match status" value="1"/>
</dbReference>
<evidence type="ECO:0000313" key="2">
    <source>
        <dbReference type="Proteomes" id="UP000646749"/>
    </source>
</evidence>
<protein>
    <recommendedName>
        <fullName evidence="3">ESX-1 secretion-associated protein</fullName>
    </recommendedName>
</protein>
<dbReference type="Gene3D" id="1.10.287.1060">
    <property type="entry name" value="ESAT-6-like"/>
    <property type="match status" value="1"/>
</dbReference>
<dbReference type="Proteomes" id="UP000646749">
    <property type="component" value="Unassembled WGS sequence"/>
</dbReference>
<dbReference type="InterPro" id="IPR036689">
    <property type="entry name" value="ESAT-6-like_sf"/>
</dbReference>
<sequence length="90" mass="9504">MGHEFRVDPDTLDETATALRKAGDELAGTAAAPSGLDAGELTAAFQRLTDKLTRDAGQVSIGLVAAGETVAKARADYLAQDEKARQRFKN</sequence>
<evidence type="ECO:0000313" key="1">
    <source>
        <dbReference type="EMBL" id="GIG87160.1"/>
    </source>
</evidence>